<sequence>MPDQRPASTISYLLERAAHEAASRGITFIGGSFLSYAELWDGARRIAHGLRGHSVPGDRALVAAQEPEGFVRAFWGCVLSGVVPCPVAPPADASRWRAQLAHLRSLLGDPLVILPKAAAGDLPDVGLRAVTVEELSQAASDDGLHHAAAPGDLALLMLTSGSTGASKAVRLTHGNLLAAVAGKTEALEVGPADTTMNWIAADHVAAIEAHLLPLSHGADQVMATPETVLADPVEFVRLLAAHRVRVTFTPNFLLGQINQALARGTAVHRAGEPGPDLSRVRHIISGGEATVTATARAFLEALAPYGLSPDVIVPAFGMTETCAGSVFNRDFAARDLGTEFPPLGRPVRGLSIRIADGDGTVLASTEGPGSGGPEPEGTGGGPEAPATGRARPSGPGSEPASEPGEVQVRGAMVTTGYFGNDRATAEAFTADGWFRTGDLGRLDATGRLALVGRTKDSVIVNGVNHYSHDLEAVLDELPEVRRGHVAAFPVRPDGADSEHLALAFVPAGDPADDAAVYCALVAIRSSTVLHWGFRPQLVLPVTAAEIPRGNLNKIQRSRLRAAVEAGDLAHAARRAEQVTTRFLGAYVAPAGDAETTLAGIYARVLATPKVPATASFFDLGGTSLDVLRLKLEIQAAFGIDDVPMATLLQAPTVRALARRLTGGRGADGDAAYDPLVPLQVTGGGTPLFCVHPGLGEVLVFVNLAKYFTGERPFHALRARGFGRGETHFGSFTEMVDTYVAAIRRTQPRGPYAVAGYSYGGAVAFEIAKRLEADGDDVAFVGVFNLPPHISGRMQEITFTDGAINLALFLELIGPADVERLTATLRPLPEADQLAFLVEQAPPRRLTELDLTVERFADWVRLAQNMVHLGRTYEPSGSVERVRVFYCTPLRGTKQEWLDGQLRRWDDFTRAPNAYIEVDGEHYTLMSPRHVGTFQATLRRELARALDR</sequence>
<dbReference type="EMBL" id="BNBT01000005">
    <property type="protein sequence ID" value="GHE39623.1"/>
    <property type="molecule type" value="Genomic_DNA"/>
</dbReference>
<dbReference type="InterPro" id="IPR020802">
    <property type="entry name" value="TesA-like"/>
</dbReference>
<name>A0A918Z810_9ACTN</name>
<comment type="caution">
    <text evidence="7">The sequence shown here is derived from an EMBL/GenBank/DDBJ whole genome shotgun (WGS) entry which is preliminary data.</text>
</comment>
<dbReference type="GO" id="GO:0031177">
    <property type="term" value="F:phosphopantetheine binding"/>
    <property type="evidence" value="ECO:0007669"/>
    <property type="project" value="InterPro"/>
</dbReference>
<evidence type="ECO:0000256" key="4">
    <source>
        <dbReference type="ARBA" id="ARBA00022553"/>
    </source>
</evidence>
<keyword evidence="3" id="KW-0596">Phosphopantetheine</keyword>
<dbReference type="PANTHER" id="PTHR22754">
    <property type="entry name" value="DISCO-INTERACTING PROTEIN 2 DIP2 -RELATED"/>
    <property type="match status" value="1"/>
</dbReference>
<feature type="domain" description="Carrier" evidence="6">
    <location>
        <begin position="588"/>
        <end position="664"/>
    </location>
</feature>
<dbReference type="GO" id="GO:0006633">
    <property type="term" value="P:fatty acid biosynthetic process"/>
    <property type="evidence" value="ECO:0007669"/>
    <property type="project" value="TreeGrafter"/>
</dbReference>
<dbReference type="Gene3D" id="1.10.1200.10">
    <property type="entry name" value="ACP-like"/>
    <property type="match status" value="1"/>
</dbReference>
<evidence type="ECO:0000256" key="1">
    <source>
        <dbReference type="ARBA" id="ARBA00001957"/>
    </source>
</evidence>
<dbReference type="Pfam" id="PF00550">
    <property type="entry name" value="PP-binding"/>
    <property type="match status" value="1"/>
</dbReference>
<keyword evidence="4" id="KW-0597">Phosphoprotein</keyword>
<reference evidence="7" key="2">
    <citation type="submission" date="2020-09" db="EMBL/GenBank/DDBJ databases">
        <authorList>
            <person name="Sun Q."/>
            <person name="Ohkuma M."/>
        </authorList>
    </citation>
    <scope>NUCLEOTIDE SEQUENCE</scope>
    <source>
        <strain evidence="7">JCM 4784</strain>
    </source>
</reference>
<evidence type="ECO:0000256" key="2">
    <source>
        <dbReference type="ARBA" id="ARBA00006432"/>
    </source>
</evidence>
<dbReference type="Pfam" id="PF00501">
    <property type="entry name" value="AMP-binding"/>
    <property type="match status" value="1"/>
</dbReference>
<gene>
    <name evidence="7" type="ORF">GCM10018785_06570</name>
</gene>
<comment type="cofactor">
    <cofactor evidence="1">
        <name>pantetheine 4'-phosphate</name>
        <dbReference type="ChEBI" id="CHEBI:47942"/>
    </cofactor>
</comment>
<dbReference type="SUPFAM" id="SSF56801">
    <property type="entry name" value="Acetyl-CoA synthetase-like"/>
    <property type="match status" value="1"/>
</dbReference>
<feature type="compositionally biased region" description="Low complexity" evidence="5">
    <location>
        <begin position="383"/>
        <end position="405"/>
    </location>
</feature>
<evidence type="ECO:0000259" key="6">
    <source>
        <dbReference type="PROSITE" id="PS50075"/>
    </source>
</evidence>
<dbReference type="InterPro" id="IPR029058">
    <property type="entry name" value="AB_hydrolase_fold"/>
</dbReference>
<dbReference type="PROSITE" id="PS00455">
    <property type="entry name" value="AMP_BINDING"/>
    <property type="match status" value="1"/>
</dbReference>
<dbReference type="InterPro" id="IPR001031">
    <property type="entry name" value="Thioesterase"/>
</dbReference>
<dbReference type="InterPro" id="IPR036736">
    <property type="entry name" value="ACP-like_sf"/>
</dbReference>
<dbReference type="GO" id="GO:0005886">
    <property type="term" value="C:plasma membrane"/>
    <property type="evidence" value="ECO:0007669"/>
    <property type="project" value="TreeGrafter"/>
</dbReference>
<dbReference type="RefSeq" id="WP_190134260.1">
    <property type="nucleotide sequence ID" value="NZ_BNBT01000005.1"/>
</dbReference>
<dbReference type="SUPFAM" id="SSF47336">
    <property type="entry name" value="ACP-like"/>
    <property type="match status" value="1"/>
</dbReference>
<organism evidence="7 8">
    <name type="scientific">Streptomyces longispororuber</name>
    <dbReference type="NCBI Taxonomy" id="68230"/>
    <lineage>
        <taxon>Bacteria</taxon>
        <taxon>Bacillati</taxon>
        <taxon>Actinomycetota</taxon>
        <taxon>Actinomycetes</taxon>
        <taxon>Kitasatosporales</taxon>
        <taxon>Streptomycetaceae</taxon>
        <taxon>Streptomyces</taxon>
    </lineage>
</organism>
<dbReference type="SMART" id="SM00824">
    <property type="entry name" value="PKS_TE"/>
    <property type="match status" value="1"/>
</dbReference>
<evidence type="ECO:0000313" key="7">
    <source>
        <dbReference type="EMBL" id="GHE39623.1"/>
    </source>
</evidence>
<reference evidence="7" key="1">
    <citation type="journal article" date="2014" name="Int. J. Syst. Evol. Microbiol.">
        <title>Complete genome sequence of Corynebacterium casei LMG S-19264T (=DSM 44701T), isolated from a smear-ripened cheese.</title>
        <authorList>
            <consortium name="US DOE Joint Genome Institute (JGI-PGF)"/>
            <person name="Walter F."/>
            <person name="Albersmeier A."/>
            <person name="Kalinowski J."/>
            <person name="Ruckert C."/>
        </authorList>
    </citation>
    <scope>NUCLEOTIDE SEQUENCE</scope>
    <source>
        <strain evidence="7">JCM 4784</strain>
    </source>
</reference>
<dbReference type="GO" id="GO:0017000">
    <property type="term" value="P:antibiotic biosynthetic process"/>
    <property type="evidence" value="ECO:0007669"/>
    <property type="project" value="UniProtKB-ARBA"/>
</dbReference>
<dbReference type="Pfam" id="PF00975">
    <property type="entry name" value="Thioesterase"/>
    <property type="match status" value="1"/>
</dbReference>
<feature type="region of interest" description="Disordered" evidence="5">
    <location>
        <begin position="360"/>
        <end position="406"/>
    </location>
</feature>
<dbReference type="Gene3D" id="3.40.50.1820">
    <property type="entry name" value="alpha/beta hydrolase"/>
    <property type="match status" value="1"/>
</dbReference>
<dbReference type="Gene3D" id="3.40.50.12780">
    <property type="entry name" value="N-terminal domain of ligase-like"/>
    <property type="match status" value="1"/>
</dbReference>
<protein>
    <submittedName>
        <fullName evidence="7">Peptide synthase</fullName>
    </submittedName>
</protein>
<dbReference type="AlphaFoldDB" id="A0A918Z810"/>
<dbReference type="SUPFAM" id="SSF53474">
    <property type="entry name" value="alpha/beta-Hydrolases"/>
    <property type="match status" value="1"/>
</dbReference>
<keyword evidence="8" id="KW-1185">Reference proteome</keyword>
<dbReference type="InterPro" id="IPR045851">
    <property type="entry name" value="AMP-bd_C_sf"/>
</dbReference>
<dbReference type="Gene3D" id="3.30.300.30">
    <property type="match status" value="1"/>
</dbReference>
<dbReference type="InterPro" id="IPR020806">
    <property type="entry name" value="PKS_PP-bd"/>
</dbReference>
<dbReference type="InterPro" id="IPR020845">
    <property type="entry name" value="AMP-binding_CS"/>
</dbReference>
<evidence type="ECO:0000256" key="5">
    <source>
        <dbReference type="SAM" id="MobiDB-lite"/>
    </source>
</evidence>
<dbReference type="PROSITE" id="PS50075">
    <property type="entry name" value="CARRIER"/>
    <property type="match status" value="1"/>
</dbReference>
<evidence type="ECO:0000313" key="8">
    <source>
        <dbReference type="Proteomes" id="UP000608024"/>
    </source>
</evidence>
<dbReference type="InterPro" id="IPR009081">
    <property type="entry name" value="PP-bd_ACP"/>
</dbReference>
<accession>A0A918Z810</accession>
<dbReference type="PANTHER" id="PTHR22754:SF32">
    <property type="entry name" value="DISCO-INTERACTING PROTEIN 2"/>
    <property type="match status" value="1"/>
</dbReference>
<dbReference type="Proteomes" id="UP000608024">
    <property type="component" value="Unassembled WGS sequence"/>
</dbReference>
<comment type="similarity">
    <text evidence="2">Belongs to the ATP-dependent AMP-binding enzyme family.</text>
</comment>
<feature type="compositionally biased region" description="Gly residues" evidence="5">
    <location>
        <begin position="368"/>
        <end position="382"/>
    </location>
</feature>
<dbReference type="GO" id="GO:0070566">
    <property type="term" value="F:adenylyltransferase activity"/>
    <property type="evidence" value="ECO:0007669"/>
    <property type="project" value="TreeGrafter"/>
</dbReference>
<dbReference type="SMART" id="SM00823">
    <property type="entry name" value="PKS_PP"/>
    <property type="match status" value="1"/>
</dbReference>
<proteinExistence type="inferred from homology"/>
<dbReference type="InterPro" id="IPR000873">
    <property type="entry name" value="AMP-dep_synth/lig_dom"/>
</dbReference>
<evidence type="ECO:0000256" key="3">
    <source>
        <dbReference type="ARBA" id="ARBA00022450"/>
    </source>
</evidence>
<dbReference type="InterPro" id="IPR042099">
    <property type="entry name" value="ANL_N_sf"/>
</dbReference>